<evidence type="ECO:0000256" key="1">
    <source>
        <dbReference type="SAM" id="Phobius"/>
    </source>
</evidence>
<dbReference type="Gene3D" id="1.10.287.70">
    <property type="match status" value="1"/>
</dbReference>
<dbReference type="SUPFAM" id="SSF81324">
    <property type="entry name" value="Voltage-gated potassium channels"/>
    <property type="match status" value="1"/>
</dbReference>
<dbReference type="Proteomes" id="UP000184386">
    <property type="component" value="Unassembled WGS sequence"/>
</dbReference>
<keyword evidence="1" id="KW-1133">Transmembrane helix</keyword>
<dbReference type="OrthoDB" id="67652at2"/>
<feature type="transmembrane region" description="Helical" evidence="1">
    <location>
        <begin position="339"/>
        <end position="359"/>
    </location>
</feature>
<dbReference type="STRING" id="1121322.SAMN02745136_00471"/>
<keyword evidence="4" id="KW-1185">Reference proteome</keyword>
<dbReference type="InterPro" id="IPR013099">
    <property type="entry name" value="K_chnl_dom"/>
</dbReference>
<feature type="transmembrane region" description="Helical" evidence="1">
    <location>
        <begin position="420"/>
        <end position="441"/>
    </location>
</feature>
<dbReference type="Gene3D" id="2.160.20.80">
    <property type="entry name" value="E3 ubiquitin-protein ligase SopA"/>
    <property type="match status" value="1"/>
</dbReference>
<dbReference type="EMBL" id="FRAC01000006">
    <property type="protein sequence ID" value="SHJ58909.1"/>
    <property type="molecule type" value="Genomic_DNA"/>
</dbReference>
<dbReference type="SUPFAM" id="SSF141571">
    <property type="entry name" value="Pentapeptide repeat-like"/>
    <property type="match status" value="1"/>
</dbReference>
<keyword evidence="1" id="KW-0472">Membrane</keyword>
<gene>
    <name evidence="3" type="ORF">SAMN02745136_00471</name>
</gene>
<sequence length="443" mass="52185">MKINYKKENKKYENQIIEYRKVTEEVRVKEKIDLVKSNHNKEEVTETPHEVLFWDVKINNLHWSQDPIELPNKTYSFVTFTNTKFGKKAILSEDDMYEQDATFWNVTFTNCEFQNIRFVNCRFFGCKFISCKTNELGIVFEDCYFCKTSIGHNELVDFETKIVSTEFKDCWITAKFRRCKMENFLWDNCTLMLTTFKECSLMNAIFTKCGFYSVVLNETDIAGMGIIKMKKADIEFYGNYKDSEFHKSTYIDLMSYKDVSTNKQMKKIDLRNSNKSNASDLSKMYYTLVNSLQTKNVDIDFLSEYRYQYQKHHMIEKDKWYSKTWDFVSWGLCGFGEKVFRFCIWLMVCAVVFAIGYMFTGIQFQNENIQYVFIGGNPFDFIQTIKDFGVCFHFSVLTLSTVGYEIALPLGNITHILTTIQSLLGLVFIAIFTSIMIIKLIRQ</sequence>
<evidence type="ECO:0000313" key="3">
    <source>
        <dbReference type="EMBL" id="SHJ58909.1"/>
    </source>
</evidence>
<keyword evidence="1" id="KW-0812">Transmembrane</keyword>
<evidence type="ECO:0000259" key="2">
    <source>
        <dbReference type="Pfam" id="PF07885"/>
    </source>
</evidence>
<name>A0A1M6KJ41_9FIRM</name>
<evidence type="ECO:0000313" key="4">
    <source>
        <dbReference type="Proteomes" id="UP000184386"/>
    </source>
</evidence>
<accession>A0A1M6KJ41</accession>
<proteinExistence type="predicted"/>
<feature type="domain" description="Potassium channel" evidence="2">
    <location>
        <begin position="372"/>
        <end position="440"/>
    </location>
</feature>
<dbReference type="AlphaFoldDB" id="A0A1M6KJ41"/>
<dbReference type="RefSeq" id="WP_073272525.1">
    <property type="nucleotide sequence ID" value="NZ_FRAC01000006.1"/>
</dbReference>
<organism evidence="3 4">
    <name type="scientific">Anaerocolumna jejuensis DSM 15929</name>
    <dbReference type="NCBI Taxonomy" id="1121322"/>
    <lineage>
        <taxon>Bacteria</taxon>
        <taxon>Bacillati</taxon>
        <taxon>Bacillota</taxon>
        <taxon>Clostridia</taxon>
        <taxon>Lachnospirales</taxon>
        <taxon>Lachnospiraceae</taxon>
        <taxon>Anaerocolumna</taxon>
    </lineage>
</organism>
<protein>
    <recommendedName>
        <fullName evidence="2">Potassium channel domain-containing protein</fullName>
    </recommendedName>
</protein>
<dbReference type="Pfam" id="PF07885">
    <property type="entry name" value="Ion_trans_2"/>
    <property type="match status" value="1"/>
</dbReference>
<reference evidence="3 4" key="1">
    <citation type="submission" date="2016-11" db="EMBL/GenBank/DDBJ databases">
        <authorList>
            <person name="Jaros S."/>
            <person name="Januszkiewicz K."/>
            <person name="Wedrychowicz H."/>
        </authorList>
    </citation>
    <scope>NUCLEOTIDE SEQUENCE [LARGE SCALE GENOMIC DNA]</scope>
    <source>
        <strain evidence="3 4">DSM 15929</strain>
    </source>
</reference>